<keyword evidence="5" id="KW-1185">Reference proteome</keyword>
<dbReference type="PROSITE" id="PS50893">
    <property type="entry name" value="ABC_TRANSPORTER_2"/>
    <property type="match status" value="1"/>
</dbReference>
<sequence>MFAASGVSKTYGAVQALDDVSLDLPPGEVVALVGDNGAGKSTLVKVLSGVVIPDSGTVEQDGAPVRLQSPHDAQRLGIATVHQDLALCENLDVVANLFLGAERHRWSLLRPIRMERAARDLLTSLDVRIRDIRVPVAMLSGGQRQSVAIARALVADPRVVMLDEPTAALGVEQTAQVLDLIRRLRDRGLSVLVISHNLADVTAVSDRIAVLRLGRNNGSFRTADTTPEEVVAAITGGVAVAGSPKDLA</sequence>
<reference evidence="4 5" key="1">
    <citation type="submission" date="2019-07" db="EMBL/GenBank/DDBJ databases">
        <title>Cryptosporangium phraense sp. nov., isolated from plant litter.</title>
        <authorList>
            <person name="Suriyachadkun C."/>
        </authorList>
    </citation>
    <scope>NUCLEOTIDE SEQUENCE [LARGE SCALE GENOMIC DNA]</scope>
    <source>
        <strain evidence="4 5">A-T 5661</strain>
    </source>
</reference>
<dbReference type="InterPro" id="IPR050107">
    <property type="entry name" value="ABC_carbohydrate_import_ATPase"/>
</dbReference>
<dbReference type="PANTHER" id="PTHR43790">
    <property type="entry name" value="CARBOHYDRATE TRANSPORT ATP-BINDING PROTEIN MG119-RELATED"/>
    <property type="match status" value="1"/>
</dbReference>
<feature type="domain" description="ABC transporter" evidence="3">
    <location>
        <begin position="2"/>
        <end position="238"/>
    </location>
</feature>
<evidence type="ECO:0000259" key="3">
    <source>
        <dbReference type="PROSITE" id="PS50893"/>
    </source>
</evidence>
<dbReference type="Gene3D" id="3.40.50.300">
    <property type="entry name" value="P-loop containing nucleotide triphosphate hydrolases"/>
    <property type="match status" value="1"/>
</dbReference>
<evidence type="ECO:0000256" key="2">
    <source>
        <dbReference type="ARBA" id="ARBA00022840"/>
    </source>
</evidence>
<accession>A0A545AIP3</accession>
<keyword evidence="1" id="KW-0547">Nucleotide-binding</keyword>
<dbReference type="RefSeq" id="WP_142708441.1">
    <property type="nucleotide sequence ID" value="NZ_VIRS01000029.1"/>
</dbReference>
<organism evidence="4 5">
    <name type="scientific">Cryptosporangium phraense</name>
    <dbReference type="NCBI Taxonomy" id="2593070"/>
    <lineage>
        <taxon>Bacteria</taxon>
        <taxon>Bacillati</taxon>
        <taxon>Actinomycetota</taxon>
        <taxon>Actinomycetes</taxon>
        <taxon>Cryptosporangiales</taxon>
        <taxon>Cryptosporangiaceae</taxon>
        <taxon>Cryptosporangium</taxon>
    </lineage>
</organism>
<evidence type="ECO:0000313" key="5">
    <source>
        <dbReference type="Proteomes" id="UP000317982"/>
    </source>
</evidence>
<dbReference type="EMBL" id="VIRS01000029">
    <property type="protein sequence ID" value="TQS41192.1"/>
    <property type="molecule type" value="Genomic_DNA"/>
</dbReference>
<dbReference type="SUPFAM" id="SSF52540">
    <property type="entry name" value="P-loop containing nucleoside triphosphate hydrolases"/>
    <property type="match status" value="1"/>
</dbReference>
<dbReference type="GO" id="GO:0005524">
    <property type="term" value="F:ATP binding"/>
    <property type="evidence" value="ECO:0007669"/>
    <property type="project" value="UniProtKB-KW"/>
</dbReference>
<dbReference type="SMART" id="SM00382">
    <property type="entry name" value="AAA"/>
    <property type="match status" value="1"/>
</dbReference>
<dbReference type="AlphaFoldDB" id="A0A545AIP3"/>
<dbReference type="OrthoDB" id="7875923at2"/>
<dbReference type="Proteomes" id="UP000317982">
    <property type="component" value="Unassembled WGS sequence"/>
</dbReference>
<keyword evidence="2 4" id="KW-0067">ATP-binding</keyword>
<dbReference type="InParanoid" id="A0A545AIP3"/>
<gene>
    <name evidence="4" type="ORF">FL583_31165</name>
</gene>
<dbReference type="PANTHER" id="PTHR43790:SF8">
    <property type="entry name" value="SUGAR ABC TRANSPORTER ATP-BINDING PROTEIN"/>
    <property type="match status" value="1"/>
</dbReference>
<dbReference type="CDD" id="cd03216">
    <property type="entry name" value="ABC_Carb_Monos_I"/>
    <property type="match status" value="1"/>
</dbReference>
<dbReference type="InterPro" id="IPR027417">
    <property type="entry name" value="P-loop_NTPase"/>
</dbReference>
<dbReference type="Pfam" id="PF00005">
    <property type="entry name" value="ABC_tran"/>
    <property type="match status" value="1"/>
</dbReference>
<protein>
    <submittedName>
        <fullName evidence="4">Sugar ABC transporter ATP-binding protein</fullName>
    </submittedName>
</protein>
<dbReference type="InterPro" id="IPR003593">
    <property type="entry name" value="AAA+_ATPase"/>
</dbReference>
<name>A0A545AIP3_9ACTN</name>
<evidence type="ECO:0000256" key="1">
    <source>
        <dbReference type="ARBA" id="ARBA00022741"/>
    </source>
</evidence>
<dbReference type="InterPro" id="IPR003439">
    <property type="entry name" value="ABC_transporter-like_ATP-bd"/>
</dbReference>
<proteinExistence type="predicted"/>
<dbReference type="GO" id="GO:0016887">
    <property type="term" value="F:ATP hydrolysis activity"/>
    <property type="evidence" value="ECO:0007669"/>
    <property type="project" value="InterPro"/>
</dbReference>
<evidence type="ECO:0000313" key="4">
    <source>
        <dbReference type="EMBL" id="TQS41192.1"/>
    </source>
</evidence>
<comment type="caution">
    <text evidence="4">The sequence shown here is derived from an EMBL/GenBank/DDBJ whole genome shotgun (WGS) entry which is preliminary data.</text>
</comment>